<keyword evidence="3 5" id="KW-0238">DNA-binding</keyword>
<dbReference type="PANTHER" id="PTHR33175:SF3">
    <property type="entry name" value="DNA-BINDING PROTEIN HU-BETA"/>
    <property type="match status" value="1"/>
</dbReference>
<dbReference type="SMART" id="SM00411">
    <property type="entry name" value="BHL"/>
    <property type="match status" value="1"/>
</dbReference>
<dbReference type="PROSITE" id="PS00045">
    <property type="entry name" value="HISTONE_LIKE"/>
    <property type="match status" value="1"/>
</dbReference>
<keyword evidence="2" id="KW-0226">DNA condensation</keyword>
<gene>
    <name evidence="5" type="primary">hup</name>
    <name evidence="5" type="ORF">HMPREF9013_1360</name>
</gene>
<dbReference type="GO" id="GO:0030261">
    <property type="term" value="P:chromosome condensation"/>
    <property type="evidence" value="ECO:0007669"/>
    <property type="project" value="UniProtKB-KW"/>
</dbReference>
<keyword evidence="6" id="KW-1185">Reference proteome</keyword>
<accession>D2MQ12</accession>
<dbReference type="eggNOG" id="COG0776">
    <property type="taxonomic scope" value="Bacteria"/>
</dbReference>
<comment type="caution">
    <text evidence="5">The sequence shown here is derived from an EMBL/GenBank/DDBJ whole genome shotgun (WGS) entry which is preliminary data.</text>
</comment>
<organism evidence="5 6">
    <name type="scientific">Bulleidia extructa W1219</name>
    <dbReference type="NCBI Taxonomy" id="679192"/>
    <lineage>
        <taxon>Bacteria</taxon>
        <taxon>Bacillati</taxon>
        <taxon>Bacillota</taxon>
        <taxon>Erysipelotrichia</taxon>
        <taxon>Erysipelotrichales</taxon>
        <taxon>Erysipelotrichaceae</taxon>
        <taxon>Bulleidia</taxon>
    </lineage>
</organism>
<proteinExistence type="inferred from homology"/>
<dbReference type="RefSeq" id="WP_006627475.1">
    <property type="nucleotide sequence ID" value="NZ_ADFR01000015.1"/>
</dbReference>
<dbReference type="AlphaFoldDB" id="D2MQ12"/>
<sequence>MAEQVTKKTLAEGIAAEYEVSKKDANELVNFVFDQITTAIKKGEEVSINGFGKFVVVEKAAREGLNPATGEKIKIKASKAPKFKASKTLKDLVNSK</sequence>
<evidence type="ECO:0000256" key="4">
    <source>
        <dbReference type="RuleBase" id="RU003939"/>
    </source>
</evidence>
<evidence type="ECO:0000313" key="5">
    <source>
        <dbReference type="EMBL" id="EFC05335.1"/>
    </source>
</evidence>
<dbReference type="Gene3D" id="4.10.520.10">
    <property type="entry name" value="IHF-like DNA-binding proteins"/>
    <property type="match status" value="1"/>
</dbReference>
<dbReference type="Pfam" id="PF00216">
    <property type="entry name" value="Bac_DNA_binding"/>
    <property type="match status" value="1"/>
</dbReference>
<comment type="similarity">
    <text evidence="1 4">Belongs to the bacterial histone-like protein family.</text>
</comment>
<dbReference type="STRING" id="679192.HMPREF9013_1360"/>
<evidence type="ECO:0000313" key="6">
    <source>
        <dbReference type="Proteomes" id="UP000005017"/>
    </source>
</evidence>
<dbReference type="InterPro" id="IPR020816">
    <property type="entry name" value="Histone-like_DNA-bd_CS"/>
</dbReference>
<evidence type="ECO:0000256" key="2">
    <source>
        <dbReference type="ARBA" id="ARBA00023067"/>
    </source>
</evidence>
<dbReference type="Proteomes" id="UP000005017">
    <property type="component" value="Unassembled WGS sequence"/>
</dbReference>
<protein>
    <submittedName>
        <fullName evidence="5">DNA-binding protein HU</fullName>
    </submittedName>
</protein>
<evidence type="ECO:0000256" key="1">
    <source>
        <dbReference type="ARBA" id="ARBA00010529"/>
    </source>
</evidence>
<dbReference type="CDD" id="cd13831">
    <property type="entry name" value="HU"/>
    <property type="match status" value="1"/>
</dbReference>
<dbReference type="GO" id="GO:0030527">
    <property type="term" value="F:structural constituent of chromatin"/>
    <property type="evidence" value="ECO:0007669"/>
    <property type="project" value="InterPro"/>
</dbReference>
<evidence type="ECO:0000256" key="3">
    <source>
        <dbReference type="ARBA" id="ARBA00023125"/>
    </source>
</evidence>
<dbReference type="PRINTS" id="PR01727">
    <property type="entry name" value="DNABINDINGHU"/>
</dbReference>
<dbReference type="GO" id="GO:0003677">
    <property type="term" value="F:DNA binding"/>
    <property type="evidence" value="ECO:0007669"/>
    <property type="project" value="UniProtKB-KW"/>
</dbReference>
<dbReference type="InterPro" id="IPR000119">
    <property type="entry name" value="Hist_DNA-bd"/>
</dbReference>
<dbReference type="SUPFAM" id="SSF47729">
    <property type="entry name" value="IHF-like DNA-binding proteins"/>
    <property type="match status" value="1"/>
</dbReference>
<dbReference type="PANTHER" id="PTHR33175">
    <property type="entry name" value="DNA-BINDING PROTEIN HU"/>
    <property type="match status" value="1"/>
</dbReference>
<name>D2MQ12_9FIRM</name>
<dbReference type="InterPro" id="IPR010992">
    <property type="entry name" value="IHF-like_DNA-bd_dom_sf"/>
</dbReference>
<dbReference type="EMBL" id="ADFR01000015">
    <property type="protein sequence ID" value="EFC05335.1"/>
    <property type="molecule type" value="Genomic_DNA"/>
</dbReference>
<dbReference type="OrthoDB" id="9799835at2"/>
<reference evidence="6" key="1">
    <citation type="submission" date="2009-12" db="EMBL/GenBank/DDBJ databases">
        <title>Sequence of Clostridiales genomosp. BVAB3 str. UPII9-5.</title>
        <authorList>
            <person name="Madupu R."/>
            <person name="Durkin A.S."/>
            <person name="Torralba M."/>
            <person name="Methe B."/>
            <person name="Sutton G.G."/>
            <person name="Strausberg R.L."/>
            <person name="Nelson K.E."/>
        </authorList>
    </citation>
    <scope>NUCLEOTIDE SEQUENCE [LARGE SCALE GENOMIC DNA]</scope>
    <source>
        <strain evidence="6">W1219</strain>
    </source>
</reference>